<evidence type="ECO:0000256" key="17">
    <source>
        <dbReference type="ARBA" id="ARBA00023242"/>
    </source>
</evidence>
<keyword evidence="10" id="KW-0819">tRNA processing</keyword>
<dbReference type="InterPro" id="IPR006638">
    <property type="entry name" value="Elp3/MiaA/NifB-like_rSAM"/>
</dbReference>
<accession>A0AA35TJA8</accession>
<dbReference type="PANTHER" id="PTHR11918:SF45">
    <property type="entry name" value="THREONYLCARBAMOYLADENOSINE TRNA METHYLTHIOTRANSFERASE"/>
    <property type="match status" value="1"/>
</dbReference>
<keyword evidence="17" id="KW-0539">Nucleus</keyword>
<evidence type="ECO:0000259" key="27">
    <source>
        <dbReference type="PROSITE" id="PS51918"/>
    </source>
</evidence>
<protein>
    <recommendedName>
        <fullName evidence="6">Threonylcarbamoyladenosine tRNA methylthiotransferase</fullName>
        <ecNumber evidence="5">2.8.4.5</ecNumber>
    </recommendedName>
    <alternativeName>
        <fullName evidence="18">tRNA-t(6)A37 methylthiotransferase</fullName>
    </alternativeName>
</protein>
<evidence type="ECO:0000256" key="8">
    <source>
        <dbReference type="ARBA" id="ARBA00022679"/>
    </source>
</evidence>
<dbReference type="InterPro" id="IPR020612">
    <property type="entry name" value="Methylthiotransferase_CS"/>
</dbReference>
<dbReference type="Pfam" id="PF00919">
    <property type="entry name" value="UPF0004"/>
    <property type="match status" value="1"/>
</dbReference>
<sequence length="1275" mass="142999">MAAKPKGVSPAPEQGQYVRLSSCFSGLVDRQERALGRFTESQDYRDARLATICSESSGITLANWPKLSQSRGSLKNHVRAGVSPAVRKALWLLVSEVSDDDSVLFAKAFGEPADDEMEGQPRQVCAMYDWPFELSALPSFHLKPQYDSAYFRVLCAFSYSMPNVTCCPLLPVLTKIFLHFLEEWECYAVLHHMLRKRAWLDQSLQQLHASRVTFRALCHSHIKGSLGQLLTLCPSGLTEDKFLSQLTLHWYSWPFYNQPFWLQARVADMYLTEGPKLLYRLGLAAMKMFADQGRHLSSPIEVSLQEFTVAMTPHQRCDWFKTAFSLPRLPWASVLRQWGGYLAKIPADFTGEEVDSGFPSLPSYTRHVNPDISSDIFPNEEAWQAVWAWLPEWVTCESPECIFRASQDGYNLRTLFRKCEKTSSLVLVIRTSHNEVFGAFIASDLRERHEAQFFGTGETFLFALVPQPALFRWTGDTDLILRANDQELIVGSGGGAFGLWIDGELNHGSSRTCLAFNNSPLSSLDTSFRCSNVEVYNCDFDGEYMAGMLAAAGYNITDSPLSADLWLLNSCTVKGPAEDGLKNAIRKGRELGKSLVVSGCVPQGQRSHTDIMGLSVVGVQQIDRVVEVVEETLKGNTVRLYGERRVNGKKVGGAPLDLPKIRKNRLIEIIPINTGCLNHCTYCKTKHARGDLGSYPPRQVVERAKQAFQEGVVELWLTSEDLGAYGHDIGITLPELLWQLVRVVPEGCMVRLGMTNPPYIMDHMTEMAAILRHPHVYSFLHVPVQCGSDSVLAEMRREYTVADFTTLLDYLLEHVPEISIATDIICGFPTETEEDFEETMRLVARYHFPSLFINQFYPRPGTPAARMRRVPTHLVKARSRKLSALFHSYSPYTHLVGTTPTVLVTEVSSDGRFFVGHDKSYRQVLVQREDGLMGRKVKVRITSAGKHYVMGEILRESTVEPLPKTVTVTTPPVVMETVPTMWSYVGGQRSLEGILLAVVNGRLSFVPEDYGKPSTTPTSASVPAATPTSIPHKKQKAPAQLAQQPEDLPEGMYRCEFCGHVEHKAKFLAPSRRFCSLTCCKRYSAEKRYYPYGKDEEGIAQSIREGLLNPNRSSSKPGRGSKQVREERRRRLAFYSKSPSQDPGPSGDIVPRRPRGRGGRRGRRGRRPASPTSTHPPQSSRSGQGSLNTSMMETYAHPYGTPLYEWTVEDVGDFLSALGYEAYIDKFVEHEIDGRALGLVRDHHLLMTMKLRLGPTLKICEQVQAIKANDDIFDD</sequence>
<keyword evidence="7" id="KW-0004">4Fe-4S</keyword>
<keyword evidence="15" id="KW-0411">Iron-sulfur</keyword>
<dbReference type="PROSITE" id="PS01278">
    <property type="entry name" value="MTTASE_RADICAL"/>
    <property type="match status" value="1"/>
</dbReference>
<feature type="compositionally biased region" description="Basic residues" evidence="21">
    <location>
        <begin position="1152"/>
        <end position="1167"/>
    </location>
</feature>
<dbReference type="CDD" id="cd01335">
    <property type="entry name" value="Radical_SAM"/>
    <property type="match status" value="1"/>
</dbReference>
<evidence type="ECO:0000313" key="29">
    <source>
        <dbReference type="Proteomes" id="UP001174909"/>
    </source>
</evidence>
<evidence type="ECO:0000256" key="7">
    <source>
        <dbReference type="ARBA" id="ARBA00022485"/>
    </source>
</evidence>
<gene>
    <name evidence="28" type="ORF">GBAR_LOCUS27060</name>
</gene>
<evidence type="ECO:0000256" key="12">
    <source>
        <dbReference type="ARBA" id="ARBA00022771"/>
    </source>
</evidence>
<keyword evidence="9" id="KW-0949">S-adenosyl-L-methionine</keyword>
<dbReference type="SMART" id="SM00729">
    <property type="entry name" value="Elp3"/>
    <property type="match status" value="1"/>
</dbReference>
<feature type="region of interest" description="Disordered" evidence="21">
    <location>
        <begin position="1104"/>
        <end position="1188"/>
    </location>
</feature>
<keyword evidence="13" id="KW-0862">Zinc</keyword>
<comment type="function">
    <text evidence="2">Catalyzes the methylthiolation of N6-threonylcarbamoyladenosine (t(6)A), leading to the formation of 2-methylthio-N6-threonylcarbamoyladenosine (ms(2)t(6)A) at position 37 in tRNAs that read codons beginning with adenine.</text>
</comment>
<keyword evidence="11" id="KW-0479">Metal-binding</keyword>
<evidence type="ECO:0000256" key="11">
    <source>
        <dbReference type="ARBA" id="ARBA00022723"/>
    </source>
</evidence>
<feature type="domain" description="MTTase N-terminal" evidence="25">
    <location>
        <begin position="526"/>
        <end position="634"/>
    </location>
</feature>
<dbReference type="Pfam" id="PF00536">
    <property type="entry name" value="SAM_1"/>
    <property type="match status" value="1"/>
</dbReference>
<dbReference type="PROSITE" id="PS50926">
    <property type="entry name" value="TRAM"/>
    <property type="match status" value="1"/>
</dbReference>
<organism evidence="28 29">
    <name type="scientific">Geodia barretti</name>
    <name type="common">Barrett's horny sponge</name>
    <dbReference type="NCBI Taxonomy" id="519541"/>
    <lineage>
        <taxon>Eukaryota</taxon>
        <taxon>Metazoa</taxon>
        <taxon>Porifera</taxon>
        <taxon>Demospongiae</taxon>
        <taxon>Heteroscleromorpha</taxon>
        <taxon>Tetractinellida</taxon>
        <taxon>Astrophorina</taxon>
        <taxon>Geodiidae</taxon>
        <taxon>Geodia</taxon>
    </lineage>
</organism>
<keyword evidence="8" id="KW-0808">Transferase</keyword>
<dbReference type="FunFam" id="3.80.30.20:FF:000002">
    <property type="entry name" value="threonylcarbamoyladenosine tRNA methylthiotransferase isoform X2"/>
    <property type="match status" value="1"/>
</dbReference>
<dbReference type="PROSITE" id="PS51918">
    <property type="entry name" value="RADICAL_SAM"/>
    <property type="match status" value="1"/>
</dbReference>
<feature type="domain" description="SAM" evidence="22">
    <location>
        <begin position="1206"/>
        <end position="1269"/>
    </location>
</feature>
<dbReference type="PROSITE" id="PS51886">
    <property type="entry name" value="TLDC"/>
    <property type="match status" value="1"/>
</dbReference>
<evidence type="ECO:0000256" key="5">
    <source>
        <dbReference type="ARBA" id="ARBA00013273"/>
    </source>
</evidence>
<evidence type="ECO:0000256" key="1">
    <source>
        <dbReference type="ARBA" id="ARBA00001966"/>
    </source>
</evidence>
<dbReference type="EMBL" id="CASHTH010003778">
    <property type="protein sequence ID" value="CAI8049138.1"/>
    <property type="molecule type" value="Genomic_DNA"/>
</dbReference>
<evidence type="ECO:0000256" key="14">
    <source>
        <dbReference type="ARBA" id="ARBA00023004"/>
    </source>
</evidence>
<comment type="catalytic activity">
    <reaction evidence="19">
        <text>N(6)-L-threonylcarbamoyladenosine(37) in tRNA + (sulfur carrier)-SH + AH2 + 2 S-adenosyl-L-methionine = 2-methylsulfanyl-N(6)-L-threonylcarbamoyladenosine(37) in tRNA + (sulfur carrier)-H + 5'-deoxyadenosine + L-methionine + A + S-adenosyl-L-homocysteine + 2 H(+)</text>
        <dbReference type="Rhea" id="RHEA:37075"/>
        <dbReference type="Rhea" id="RHEA-COMP:10163"/>
        <dbReference type="Rhea" id="RHEA-COMP:11092"/>
        <dbReference type="Rhea" id="RHEA-COMP:14737"/>
        <dbReference type="Rhea" id="RHEA-COMP:14739"/>
        <dbReference type="ChEBI" id="CHEBI:13193"/>
        <dbReference type="ChEBI" id="CHEBI:15378"/>
        <dbReference type="ChEBI" id="CHEBI:17319"/>
        <dbReference type="ChEBI" id="CHEBI:17499"/>
        <dbReference type="ChEBI" id="CHEBI:29917"/>
        <dbReference type="ChEBI" id="CHEBI:57844"/>
        <dbReference type="ChEBI" id="CHEBI:57856"/>
        <dbReference type="ChEBI" id="CHEBI:59789"/>
        <dbReference type="ChEBI" id="CHEBI:64428"/>
        <dbReference type="ChEBI" id="CHEBI:74418"/>
        <dbReference type="ChEBI" id="CHEBI:74420"/>
        <dbReference type="EC" id="2.8.4.5"/>
    </reaction>
</comment>
<evidence type="ECO:0000256" key="16">
    <source>
        <dbReference type="ARBA" id="ARBA00023125"/>
    </source>
</evidence>
<reference evidence="28" key="1">
    <citation type="submission" date="2023-03" db="EMBL/GenBank/DDBJ databases">
        <authorList>
            <person name="Steffen K."/>
            <person name="Cardenas P."/>
        </authorList>
    </citation>
    <scope>NUCLEOTIDE SEQUENCE</scope>
</reference>
<dbReference type="Pfam" id="PF00566">
    <property type="entry name" value="RabGAP-TBC"/>
    <property type="match status" value="1"/>
</dbReference>
<dbReference type="GO" id="GO:0005634">
    <property type="term" value="C:nucleus"/>
    <property type="evidence" value="ECO:0007669"/>
    <property type="project" value="UniProtKB-SubCell"/>
</dbReference>
<dbReference type="InterPro" id="IPR013848">
    <property type="entry name" value="Methylthiotransferase_N"/>
</dbReference>
<keyword evidence="14" id="KW-0408">Iron</keyword>
<comment type="cofactor">
    <cofactor evidence="1">
        <name>[4Fe-4S] cluster</name>
        <dbReference type="ChEBI" id="CHEBI:49883"/>
    </cofactor>
</comment>
<dbReference type="InterPro" id="IPR023404">
    <property type="entry name" value="rSAM_horseshoe"/>
</dbReference>
<proteinExistence type="inferred from homology"/>
<keyword evidence="16" id="KW-0238">DNA-binding</keyword>
<comment type="similarity">
    <text evidence="4">Belongs to the methylthiotransferase family. CDKAL1 subfamily.</text>
</comment>
<evidence type="ECO:0000259" key="26">
    <source>
        <dbReference type="PROSITE" id="PS51886"/>
    </source>
</evidence>
<evidence type="ECO:0000256" key="19">
    <source>
        <dbReference type="ARBA" id="ARBA00051661"/>
    </source>
</evidence>
<dbReference type="AlphaFoldDB" id="A0AA35TJA8"/>
<dbReference type="SUPFAM" id="SSF47769">
    <property type="entry name" value="SAM/Pointed domain"/>
    <property type="match status" value="1"/>
</dbReference>
<evidence type="ECO:0000256" key="6">
    <source>
        <dbReference type="ARBA" id="ARBA00018810"/>
    </source>
</evidence>
<dbReference type="GO" id="GO:0005783">
    <property type="term" value="C:endoplasmic reticulum"/>
    <property type="evidence" value="ECO:0007669"/>
    <property type="project" value="TreeGrafter"/>
</dbReference>
<keyword evidence="29" id="KW-1185">Reference proteome</keyword>
<dbReference type="Gene3D" id="3.40.50.12160">
    <property type="entry name" value="Methylthiotransferase, N-terminal domain"/>
    <property type="match status" value="1"/>
</dbReference>
<evidence type="ECO:0000259" key="25">
    <source>
        <dbReference type="PROSITE" id="PS51449"/>
    </source>
</evidence>
<comment type="subcellular location">
    <subcellularLocation>
        <location evidence="3">Nucleus</location>
    </subcellularLocation>
</comment>
<dbReference type="GO" id="GO:0008270">
    <property type="term" value="F:zinc ion binding"/>
    <property type="evidence" value="ECO:0007669"/>
    <property type="project" value="UniProtKB-KW"/>
</dbReference>
<evidence type="ECO:0000256" key="18">
    <source>
        <dbReference type="ARBA" id="ARBA00031213"/>
    </source>
</evidence>
<dbReference type="InterPro" id="IPR006571">
    <property type="entry name" value="TLDc_dom"/>
</dbReference>
<dbReference type="InterPro" id="IPR002792">
    <property type="entry name" value="TRAM_dom"/>
</dbReference>
<dbReference type="PROSITE" id="PS51449">
    <property type="entry name" value="MTTASE_N"/>
    <property type="match status" value="1"/>
</dbReference>
<dbReference type="SFLD" id="SFLDS00029">
    <property type="entry name" value="Radical_SAM"/>
    <property type="match status" value="1"/>
</dbReference>
<dbReference type="GO" id="GO:0051539">
    <property type="term" value="F:4 iron, 4 sulfur cluster binding"/>
    <property type="evidence" value="ECO:0007669"/>
    <property type="project" value="UniProtKB-KW"/>
</dbReference>
<dbReference type="PROSITE" id="PS51024">
    <property type="entry name" value="ZF_FCS"/>
    <property type="match status" value="1"/>
</dbReference>
<dbReference type="NCBIfam" id="TIGR00089">
    <property type="entry name" value="MiaB/RimO family radical SAM methylthiotransferase"/>
    <property type="match status" value="1"/>
</dbReference>
<dbReference type="Gene3D" id="3.80.30.20">
    <property type="entry name" value="tm_1862 like domain"/>
    <property type="match status" value="1"/>
</dbReference>
<evidence type="ECO:0000256" key="3">
    <source>
        <dbReference type="ARBA" id="ARBA00004123"/>
    </source>
</evidence>
<keyword evidence="12 20" id="KW-0863">Zinc-finger</keyword>
<evidence type="ECO:0000313" key="28">
    <source>
        <dbReference type="EMBL" id="CAI8049138.1"/>
    </source>
</evidence>
<dbReference type="InterPro" id="IPR001660">
    <property type="entry name" value="SAM"/>
</dbReference>
<dbReference type="InterPro" id="IPR006466">
    <property type="entry name" value="MiaB-like_arc_euk"/>
</dbReference>
<evidence type="ECO:0000256" key="10">
    <source>
        <dbReference type="ARBA" id="ARBA00022694"/>
    </source>
</evidence>
<dbReference type="Pfam" id="PF01938">
    <property type="entry name" value="TRAM"/>
    <property type="match status" value="1"/>
</dbReference>
<name>A0AA35TJA8_GEOBA</name>
<evidence type="ECO:0000259" key="22">
    <source>
        <dbReference type="PROSITE" id="PS50105"/>
    </source>
</evidence>
<dbReference type="Proteomes" id="UP001174909">
    <property type="component" value="Unassembled WGS sequence"/>
</dbReference>
<dbReference type="Gene3D" id="3.30.60.160">
    <property type="match status" value="1"/>
</dbReference>
<dbReference type="InterPro" id="IPR038135">
    <property type="entry name" value="Methylthiotransferase_N_sf"/>
</dbReference>
<dbReference type="SFLD" id="SFLDG01082">
    <property type="entry name" value="B12-binding_domain_containing"/>
    <property type="match status" value="1"/>
</dbReference>
<dbReference type="InterPro" id="IPR000195">
    <property type="entry name" value="Rab-GAP-TBC_dom"/>
</dbReference>
<dbReference type="Pfam" id="PF04055">
    <property type="entry name" value="Radical_SAM"/>
    <property type="match status" value="1"/>
</dbReference>
<evidence type="ECO:0000256" key="13">
    <source>
        <dbReference type="ARBA" id="ARBA00022833"/>
    </source>
</evidence>
<dbReference type="PANTHER" id="PTHR11918">
    <property type="entry name" value="RADICAL SAM PROTEINS"/>
    <property type="match status" value="1"/>
</dbReference>
<dbReference type="CDD" id="cd09509">
    <property type="entry name" value="SAM_Polycomb"/>
    <property type="match status" value="1"/>
</dbReference>
<evidence type="ECO:0000256" key="4">
    <source>
        <dbReference type="ARBA" id="ARBA00008616"/>
    </source>
</evidence>
<dbReference type="Gene3D" id="1.10.150.50">
    <property type="entry name" value="Transcription Factor, Ets-1"/>
    <property type="match status" value="1"/>
</dbReference>
<evidence type="ECO:0000256" key="9">
    <source>
        <dbReference type="ARBA" id="ARBA00022691"/>
    </source>
</evidence>
<evidence type="ECO:0000256" key="21">
    <source>
        <dbReference type="SAM" id="MobiDB-lite"/>
    </source>
</evidence>
<dbReference type="InterPro" id="IPR058240">
    <property type="entry name" value="rSAM_sf"/>
</dbReference>
<feature type="compositionally biased region" description="Polar residues" evidence="21">
    <location>
        <begin position="1170"/>
        <end position="1188"/>
    </location>
</feature>
<evidence type="ECO:0000256" key="20">
    <source>
        <dbReference type="PROSITE-ProRule" id="PRU00367"/>
    </source>
</evidence>
<dbReference type="InterPro" id="IPR005839">
    <property type="entry name" value="Methylthiotransferase"/>
</dbReference>
<comment type="caution">
    <text evidence="28">The sequence shown here is derived from an EMBL/GenBank/DDBJ whole genome shotgun (WGS) entry which is preliminary data.</text>
</comment>
<dbReference type="InterPro" id="IPR007197">
    <property type="entry name" value="rSAM"/>
</dbReference>
<dbReference type="PROSITE" id="PS50105">
    <property type="entry name" value="SAM_DOMAIN"/>
    <property type="match status" value="1"/>
</dbReference>
<evidence type="ECO:0000256" key="2">
    <source>
        <dbReference type="ARBA" id="ARBA00002399"/>
    </source>
</evidence>
<dbReference type="GO" id="GO:0035598">
    <property type="term" value="F:tRNA (N(6)-L-threonylcarbamoyladenosine(37)-C(2))-methylthiotransferase activity"/>
    <property type="evidence" value="ECO:0007669"/>
    <property type="project" value="UniProtKB-EC"/>
</dbReference>
<feature type="domain" description="TRAM" evidence="23">
    <location>
        <begin position="893"/>
        <end position="955"/>
    </location>
</feature>
<evidence type="ECO:0000259" key="24">
    <source>
        <dbReference type="PROSITE" id="PS51024"/>
    </source>
</evidence>
<dbReference type="Pfam" id="PF07534">
    <property type="entry name" value="TLD"/>
    <property type="match status" value="1"/>
</dbReference>
<feature type="compositionally biased region" description="Low complexity" evidence="21">
    <location>
        <begin position="1013"/>
        <end position="1029"/>
    </location>
</feature>
<feature type="domain" description="FCS-type" evidence="24">
    <location>
        <begin position="1046"/>
        <end position="1081"/>
    </location>
</feature>
<dbReference type="GO" id="GO:0003677">
    <property type="term" value="F:DNA binding"/>
    <property type="evidence" value="ECO:0007669"/>
    <property type="project" value="UniProtKB-KW"/>
</dbReference>
<feature type="domain" description="Radical SAM core" evidence="27">
    <location>
        <begin position="662"/>
        <end position="892"/>
    </location>
</feature>
<dbReference type="EC" id="2.8.4.5" evidence="5"/>
<feature type="region of interest" description="Disordered" evidence="21">
    <location>
        <begin position="1010"/>
        <end position="1039"/>
    </location>
</feature>
<evidence type="ECO:0000256" key="15">
    <source>
        <dbReference type="ARBA" id="ARBA00023014"/>
    </source>
</evidence>
<dbReference type="InterPro" id="IPR012313">
    <property type="entry name" value="Znf_FCS"/>
</dbReference>
<dbReference type="SMART" id="SM00454">
    <property type="entry name" value="SAM"/>
    <property type="match status" value="1"/>
</dbReference>
<dbReference type="InterPro" id="IPR013761">
    <property type="entry name" value="SAM/pointed_sf"/>
</dbReference>
<dbReference type="SUPFAM" id="SSF102114">
    <property type="entry name" value="Radical SAM enzymes"/>
    <property type="match status" value="1"/>
</dbReference>
<evidence type="ECO:0000259" key="23">
    <source>
        <dbReference type="PROSITE" id="PS50926"/>
    </source>
</evidence>
<dbReference type="SMART" id="SM00584">
    <property type="entry name" value="TLDc"/>
    <property type="match status" value="1"/>
</dbReference>
<feature type="domain" description="TLDc" evidence="26">
    <location>
        <begin position="376"/>
        <end position="539"/>
    </location>
</feature>
<dbReference type="NCBIfam" id="TIGR01578">
    <property type="entry name" value="MiaB-like-B"/>
    <property type="match status" value="1"/>
</dbReference>
<dbReference type="InterPro" id="IPR038603">
    <property type="entry name" value="Znf_FCS_sf"/>
</dbReference>